<accession>A0A0D3H9L8</accession>
<name>A0A0D3H9L8_9ORYZ</name>
<keyword evidence="3" id="KW-1185">Reference proteome</keyword>
<dbReference type="EnsemblPlants" id="OBART09G18440.1">
    <property type="protein sequence ID" value="OBART09G18440.1"/>
    <property type="gene ID" value="OBART09G18440"/>
</dbReference>
<dbReference type="Pfam" id="PF02519">
    <property type="entry name" value="Auxin_inducible"/>
    <property type="match status" value="1"/>
</dbReference>
<organism evidence="2">
    <name type="scientific">Oryza barthii</name>
    <dbReference type="NCBI Taxonomy" id="65489"/>
    <lineage>
        <taxon>Eukaryota</taxon>
        <taxon>Viridiplantae</taxon>
        <taxon>Streptophyta</taxon>
        <taxon>Embryophyta</taxon>
        <taxon>Tracheophyta</taxon>
        <taxon>Spermatophyta</taxon>
        <taxon>Magnoliopsida</taxon>
        <taxon>Liliopsida</taxon>
        <taxon>Poales</taxon>
        <taxon>Poaceae</taxon>
        <taxon>BOP clade</taxon>
        <taxon>Oryzoideae</taxon>
        <taxon>Oryzeae</taxon>
        <taxon>Oryzinae</taxon>
        <taxon>Oryza</taxon>
    </lineage>
</organism>
<proteinExistence type="inferred from homology"/>
<dbReference type="InterPro" id="IPR003676">
    <property type="entry name" value="SAUR_fam"/>
</dbReference>
<reference evidence="2" key="1">
    <citation type="journal article" date="2009" name="Rice">
        <title>De Novo Next Generation Sequencing of Plant Genomes.</title>
        <authorList>
            <person name="Rounsley S."/>
            <person name="Marri P.R."/>
            <person name="Yu Y."/>
            <person name="He R."/>
            <person name="Sisneros N."/>
            <person name="Goicoechea J.L."/>
            <person name="Lee S.J."/>
            <person name="Angelova A."/>
            <person name="Kudrna D."/>
            <person name="Luo M."/>
            <person name="Affourtit J."/>
            <person name="Desany B."/>
            <person name="Knight J."/>
            <person name="Niazi F."/>
            <person name="Egholm M."/>
            <person name="Wing R.A."/>
        </authorList>
    </citation>
    <scope>NUCLEOTIDE SEQUENCE [LARGE SCALE GENOMIC DNA]</scope>
    <source>
        <strain evidence="2">cv. IRGC 105608</strain>
    </source>
</reference>
<dbReference type="GO" id="GO:0009733">
    <property type="term" value="P:response to auxin"/>
    <property type="evidence" value="ECO:0007669"/>
    <property type="project" value="InterPro"/>
</dbReference>
<dbReference type="AlphaFoldDB" id="A0A0D3H9L8"/>
<evidence type="ECO:0000313" key="2">
    <source>
        <dbReference type="EnsemblPlants" id="OBART09G18440.1"/>
    </source>
</evidence>
<comment type="similarity">
    <text evidence="1">Belongs to the ARG7 family.</text>
</comment>
<evidence type="ECO:0000313" key="3">
    <source>
        <dbReference type="Proteomes" id="UP000026960"/>
    </source>
</evidence>
<sequence length="73" mass="8303">MKSNALGMLRRHGDDTADGELFEVLLPYLVLNMPEEEFGFAGDDGRITLPSYAWVMEHVMCLLRRDVSEEVES</sequence>
<reference evidence="2" key="2">
    <citation type="submission" date="2015-03" db="UniProtKB">
        <authorList>
            <consortium name="EnsemblPlants"/>
        </authorList>
    </citation>
    <scope>IDENTIFICATION</scope>
</reference>
<evidence type="ECO:0000256" key="1">
    <source>
        <dbReference type="ARBA" id="ARBA00006974"/>
    </source>
</evidence>
<protein>
    <submittedName>
        <fullName evidence="2">Uncharacterized protein</fullName>
    </submittedName>
</protein>
<dbReference type="PaxDb" id="65489-OBART09G18440.1"/>
<dbReference type="HOGENOM" id="CLU_2709055_0_0_1"/>
<dbReference type="Proteomes" id="UP000026960">
    <property type="component" value="Chromosome 9"/>
</dbReference>
<dbReference type="Gramene" id="OBART09G18440.1">
    <property type="protein sequence ID" value="OBART09G18440.1"/>
    <property type="gene ID" value="OBART09G18440"/>
</dbReference>